<protein>
    <recommendedName>
        <fullName evidence="3">N-acetyltransferase domain-containing protein</fullName>
    </recommendedName>
</protein>
<dbReference type="GO" id="GO:0016747">
    <property type="term" value="F:acyltransferase activity, transferring groups other than amino-acyl groups"/>
    <property type="evidence" value="ECO:0007669"/>
    <property type="project" value="InterPro"/>
</dbReference>
<dbReference type="PROSITE" id="PS51186">
    <property type="entry name" value="GNAT"/>
    <property type="match status" value="1"/>
</dbReference>
<dbReference type="STRING" id="46914.JP75_23990"/>
<keyword evidence="1" id="KW-0808">Transferase</keyword>
<dbReference type="CDD" id="cd04301">
    <property type="entry name" value="NAT_SF"/>
    <property type="match status" value="1"/>
</dbReference>
<dbReference type="PANTHER" id="PTHR43877">
    <property type="entry name" value="AMINOALKYLPHOSPHONATE N-ACETYLTRANSFERASE-RELATED-RELATED"/>
    <property type="match status" value="1"/>
</dbReference>
<comment type="caution">
    <text evidence="4">The sequence shown here is derived from an EMBL/GenBank/DDBJ whole genome shotgun (WGS) entry which is preliminary data.</text>
</comment>
<dbReference type="Gene3D" id="3.40.630.30">
    <property type="match status" value="1"/>
</dbReference>
<evidence type="ECO:0000256" key="2">
    <source>
        <dbReference type="ARBA" id="ARBA00023315"/>
    </source>
</evidence>
<sequence>MGDHIRLRKLLDAPIQLPTLPAGVAITPLWQAKPMALHALLRAAYVSGGGSVPDFDAWWWPLVEDEEFDPALVIIASAGIEPIGLIQCWTSSFVKDLVVAPNWRNRGLGAYLLNAAFSEFHRRGAPHIDLKVELSNPAGQRFYHRHGMVAAGPA</sequence>
<feature type="domain" description="N-acetyltransferase" evidence="3">
    <location>
        <begin position="24"/>
        <end position="154"/>
    </location>
</feature>
<evidence type="ECO:0000313" key="5">
    <source>
        <dbReference type="Proteomes" id="UP000028981"/>
    </source>
</evidence>
<keyword evidence="5" id="KW-1185">Reference proteome</keyword>
<proteinExistence type="predicted"/>
<dbReference type="EMBL" id="JQGC01000033">
    <property type="protein sequence ID" value="KFL29049.1"/>
    <property type="molecule type" value="Genomic_DNA"/>
</dbReference>
<dbReference type="InterPro" id="IPR050832">
    <property type="entry name" value="Bact_Acetyltransf"/>
</dbReference>
<dbReference type="Pfam" id="PF00583">
    <property type="entry name" value="Acetyltransf_1"/>
    <property type="match status" value="1"/>
</dbReference>
<evidence type="ECO:0000259" key="3">
    <source>
        <dbReference type="PROSITE" id="PS51186"/>
    </source>
</evidence>
<reference evidence="4 5" key="1">
    <citation type="submission" date="2014-08" db="EMBL/GenBank/DDBJ databases">
        <authorList>
            <person name="Hassan Y.I."/>
            <person name="Lepp D."/>
            <person name="Zhou T."/>
        </authorList>
    </citation>
    <scope>NUCLEOTIDE SEQUENCE [LARGE SCALE GENOMIC DNA]</scope>
    <source>
        <strain evidence="4 5">IFO13584</strain>
    </source>
</reference>
<dbReference type="SUPFAM" id="SSF55729">
    <property type="entry name" value="Acyl-CoA N-acyltransferases (Nat)"/>
    <property type="match status" value="1"/>
</dbReference>
<keyword evidence="2" id="KW-0012">Acyltransferase</keyword>
<accession>A0A087LWP6</accession>
<organism evidence="4 5">
    <name type="scientific">Devosia riboflavina</name>
    <dbReference type="NCBI Taxonomy" id="46914"/>
    <lineage>
        <taxon>Bacteria</taxon>
        <taxon>Pseudomonadati</taxon>
        <taxon>Pseudomonadota</taxon>
        <taxon>Alphaproteobacteria</taxon>
        <taxon>Hyphomicrobiales</taxon>
        <taxon>Devosiaceae</taxon>
        <taxon>Devosia</taxon>
    </lineage>
</organism>
<dbReference type="RefSeq" id="WP_035087312.1">
    <property type="nucleotide sequence ID" value="NZ_JQGC01000033.1"/>
</dbReference>
<evidence type="ECO:0000313" key="4">
    <source>
        <dbReference type="EMBL" id="KFL29049.1"/>
    </source>
</evidence>
<dbReference type="AlphaFoldDB" id="A0A087LWP6"/>
<evidence type="ECO:0000256" key="1">
    <source>
        <dbReference type="ARBA" id="ARBA00022679"/>
    </source>
</evidence>
<dbReference type="InterPro" id="IPR000182">
    <property type="entry name" value="GNAT_dom"/>
</dbReference>
<dbReference type="InterPro" id="IPR016181">
    <property type="entry name" value="Acyl_CoA_acyltransferase"/>
</dbReference>
<dbReference type="OrthoDB" id="9803907at2"/>
<dbReference type="Proteomes" id="UP000028981">
    <property type="component" value="Unassembled WGS sequence"/>
</dbReference>
<name>A0A087LWP6_9HYPH</name>
<gene>
    <name evidence="4" type="ORF">JP75_23990</name>
</gene>